<sequence>MKIFAFLILVLFADFAMGEDIHMSFATKLYSGSYEVSTEFADADDFYFGVKACSGAAVDMSEVVVSTGEVVLDCNEMQYYWMNKANGLLTVGRGLQSGTDIILTHELPEGLSWNEVYFVNLGDSVTEFEKQVKAP</sequence>
<evidence type="ECO:0000313" key="4">
    <source>
        <dbReference type="Proteomes" id="UP000014760"/>
    </source>
</evidence>
<evidence type="ECO:0000313" key="2">
    <source>
        <dbReference type="EMBL" id="ELU04405.1"/>
    </source>
</evidence>
<dbReference type="AlphaFoldDB" id="R7UDE5"/>
<evidence type="ECO:0000313" key="3">
    <source>
        <dbReference type="EnsemblMetazoa" id="CapteP216937"/>
    </source>
</evidence>
<feature type="signal peptide" evidence="1">
    <location>
        <begin position="1"/>
        <end position="18"/>
    </location>
</feature>
<reference evidence="3" key="3">
    <citation type="submission" date="2015-06" db="UniProtKB">
        <authorList>
            <consortium name="EnsemblMetazoa"/>
        </authorList>
    </citation>
    <scope>IDENTIFICATION</scope>
</reference>
<dbReference type="EMBL" id="KB302340">
    <property type="protein sequence ID" value="ELU04405.1"/>
    <property type="molecule type" value="Genomic_DNA"/>
</dbReference>
<reference evidence="4" key="1">
    <citation type="submission" date="2012-12" db="EMBL/GenBank/DDBJ databases">
        <authorList>
            <person name="Hellsten U."/>
            <person name="Grimwood J."/>
            <person name="Chapman J.A."/>
            <person name="Shapiro H."/>
            <person name="Aerts A."/>
            <person name="Otillar R.P."/>
            <person name="Terry A.Y."/>
            <person name="Boore J.L."/>
            <person name="Simakov O."/>
            <person name="Marletaz F."/>
            <person name="Cho S.-J."/>
            <person name="Edsinger-Gonzales E."/>
            <person name="Havlak P."/>
            <person name="Kuo D.-H."/>
            <person name="Larsson T."/>
            <person name="Lv J."/>
            <person name="Arendt D."/>
            <person name="Savage R."/>
            <person name="Osoegawa K."/>
            <person name="de Jong P."/>
            <person name="Lindberg D.R."/>
            <person name="Seaver E.C."/>
            <person name="Weisblat D.A."/>
            <person name="Putnam N.H."/>
            <person name="Grigoriev I.V."/>
            <person name="Rokhsar D.S."/>
        </authorList>
    </citation>
    <scope>NUCLEOTIDE SEQUENCE</scope>
    <source>
        <strain evidence="4">I ESC-2004</strain>
    </source>
</reference>
<feature type="non-terminal residue" evidence="2">
    <location>
        <position position="135"/>
    </location>
</feature>
<dbReference type="EMBL" id="AMQN01044822">
    <property type="status" value="NOT_ANNOTATED_CDS"/>
    <property type="molecule type" value="Genomic_DNA"/>
</dbReference>
<proteinExistence type="predicted"/>
<feature type="chain" id="PRO_5008787917" evidence="1">
    <location>
        <begin position="19"/>
        <end position="135"/>
    </location>
</feature>
<dbReference type="Proteomes" id="UP000014760">
    <property type="component" value="Unassembled WGS sequence"/>
</dbReference>
<organism evidence="2">
    <name type="scientific">Capitella teleta</name>
    <name type="common">Polychaete worm</name>
    <dbReference type="NCBI Taxonomy" id="283909"/>
    <lineage>
        <taxon>Eukaryota</taxon>
        <taxon>Metazoa</taxon>
        <taxon>Spiralia</taxon>
        <taxon>Lophotrochozoa</taxon>
        <taxon>Annelida</taxon>
        <taxon>Polychaeta</taxon>
        <taxon>Sedentaria</taxon>
        <taxon>Scolecida</taxon>
        <taxon>Capitellidae</taxon>
        <taxon>Capitella</taxon>
    </lineage>
</organism>
<name>R7UDE5_CAPTE</name>
<protein>
    <submittedName>
        <fullName evidence="2 3">Uncharacterized protein</fullName>
    </submittedName>
</protein>
<gene>
    <name evidence="2" type="ORF">CAPTEDRAFT_216937</name>
</gene>
<reference evidence="2 4" key="2">
    <citation type="journal article" date="2013" name="Nature">
        <title>Insights into bilaterian evolution from three spiralian genomes.</title>
        <authorList>
            <person name="Simakov O."/>
            <person name="Marletaz F."/>
            <person name="Cho S.J."/>
            <person name="Edsinger-Gonzales E."/>
            <person name="Havlak P."/>
            <person name="Hellsten U."/>
            <person name="Kuo D.H."/>
            <person name="Larsson T."/>
            <person name="Lv J."/>
            <person name="Arendt D."/>
            <person name="Savage R."/>
            <person name="Osoegawa K."/>
            <person name="de Jong P."/>
            <person name="Grimwood J."/>
            <person name="Chapman J.A."/>
            <person name="Shapiro H."/>
            <person name="Aerts A."/>
            <person name="Otillar R.P."/>
            <person name="Terry A.Y."/>
            <person name="Boore J.L."/>
            <person name="Grigoriev I.V."/>
            <person name="Lindberg D.R."/>
            <person name="Seaver E.C."/>
            <person name="Weisblat D.A."/>
            <person name="Putnam N.H."/>
            <person name="Rokhsar D.S."/>
        </authorList>
    </citation>
    <scope>NUCLEOTIDE SEQUENCE</scope>
    <source>
        <strain evidence="2 4">I ESC-2004</strain>
    </source>
</reference>
<dbReference type="EnsemblMetazoa" id="CapteT216937">
    <property type="protein sequence ID" value="CapteP216937"/>
    <property type="gene ID" value="CapteG216937"/>
</dbReference>
<dbReference type="HOGENOM" id="CLU_104324_2_0_1"/>
<accession>R7UDE5</accession>
<evidence type="ECO:0000256" key="1">
    <source>
        <dbReference type="SAM" id="SignalP"/>
    </source>
</evidence>
<keyword evidence="4" id="KW-1185">Reference proteome</keyword>
<keyword evidence="1" id="KW-0732">Signal</keyword>